<comment type="similarity">
    <text evidence="1 2">Belongs to the outer membrane factor (OMF) (TC 1.B.17) family.</text>
</comment>
<evidence type="ECO:0000313" key="4">
    <source>
        <dbReference type="EMBL" id="OAI21904.1"/>
    </source>
</evidence>
<dbReference type="RefSeq" id="WP_064026705.1">
    <property type="nucleotide sequence ID" value="NZ_LUUK01000089.1"/>
</dbReference>
<dbReference type="AlphaFoldDB" id="A0A177NW90"/>
<keyword evidence="2" id="KW-0812">Transmembrane</keyword>
<evidence type="ECO:0000256" key="2">
    <source>
        <dbReference type="RuleBase" id="RU362097"/>
    </source>
</evidence>
<dbReference type="STRING" id="702114.A1355_02445"/>
<reference evidence="5" key="1">
    <citation type="submission" date="2016-03" db="EMBL/GenBank/DDBJ databases">
        <authorList>
            <person name="Heylen K."/>
            <person name="De Vos P."/>
            <person name="Vekeman B."/>
        </authorList>
    </citation>
    <scope>NUCLEOTIDE SEQUENCE [LARGE SCALE GENOMIC DNA]</scope>
    <source>
        <strain evidence="5">R-45383</strain>
    </source>
</reference>
<feature type="chain" id="PRO_5007949232" evidence="2">
    <location>
        <begin position="21"/>
        <end position="459"/>
    </location>
</feature>
<dbReference type="Gene3D" id="2.20.200.10">
    <property type="entry name" value="Outer membrane efflux proteins (OEP)"/>
    <property type="match status" value="1"/>
</dbReference>
<dbReference type="Pfam" id="PF02321">
    <property type="entry name" value="OEP"/>
    <property type="match status" value="2"/>
</dbReference>
<proteinExistence type="inferred from homology"/>
<keyword evidence="2" id="KW-0732">Signal</keyword>
<name>A0A177NW90_9GAMM</name>
<dbReference type="NCBIfam" id="TIGR01845">
    <property type="entry name" value="outer_NodT"/>
    <property type="match status" value="1"/>
</dbReference>
<gene>
    <name evidence="4" type="ORF">A1355_02445</name>
</gene>
<keyword evidence="2" id="KW-0472">Membrane</keyword>
<dbReference type="PANTHER" id="PTHR30203">
    <property type="entry name" value="OUTER MEMBRANE CATION EFFLUX PROTEIN"/>
    <property type="match status" value="1"/>
</dbReference>
<keyword evidence="2" id="KW-0449">Lipoprotein</keyword>
<organism evidence="4 5">
    <name type="scientific">Methylomonas koyamae</name>
    <dbReference type="NCBI Taxonomy" id="702114"/>
    <lineage>
        <taxon>Bacteria</taxon>
        <taxon>Pseudomonadati</taxon>
        <taxon>Pseudomonadota</taxon>
        <taxon>Gammaproteobacteria</taxon>
        <taxon>Methylococcales</taxon>
        <taxon>Methylococcaceae</taxon>
        <taxon>Methylomonas</taxon>
    </lineage>
</organism>
<comment type="caution">
    <text evidence="4">The sequence shown here is derived from an EMBL/GenBank/DDBJ whole genome shotgun (WGS) entry which is preliminary data.</text>
</comment>
<evidence type="ECO:0000313" key="5">
    <source>
        <dbReference type="Proteomes" id="UP000077628"/>
    </source>
</evidence>
<keyword evidence="3" id="KW-0175">Coiled coil</keyword>
<dbReference type="InterPro" id="IPR010131">
    <property type="entry name" value="MdtP/NodT-like"/>
</dbReference>
<dbReference type="GO" id="GO:0015562">
    <property type="term" value="F:efflux transmembrane transporter activity"/>
    <property type="evidence" value="ECO:0007669"/>
    <property type="project" value="InterPro"/>
</dbReference>
<dbReference type="GO" id="GO:0009279">
    <property type="term" value="C:cell outer membrane"/>
    <property type="evidence" value="ECO:0007669"/>
    <property type="project" value="UniProtKB-SubCell"/>
</dbReference>
<dbReference type="SUPFAM" id="SSF56954">
    <property type="entry name" value="Outer membrane efflux proteins (OEP)"/>
    <property type="match status" value="1"/>
</dbReference>
<dbReference type="Gene3D" id="1.20.1600.10">
    <property type="entry name" value="Outer membrane efflux proteins (OEP)"/>
    <property type="match status" value="1"/>
</dbReference>
<sequence length="459" mass="49267">MPRRNGYYLLLTLLCLSACTAVPDRDAVGEVGPLPTAWKALPANVAQGQVGAWLASFNDDDVKSLVMMALEGNNDLKATATRVEQARAQARIAGAPARPQLDLAPGFEHADGGRDAKNSISTGSSWSVPFNLSWELDVWGRISDTQQAAVLEADAVAADLQGAVLSLAARTAQSCFELAEARQRVTVVQASIDERSALVELLQGRFNLGLAQGLDLSLALTDLSDAKAELKEAGNRVQQAQRRLEVLLGHYPGGNIERCARLPDLPAALPAGLPSELLARRPDVTAAFTRLRSQDHRLSSARKALLPRVTLAASGGSLGNTLSDLTEPRSAAWNLALGLTQPLYAGDRLQADIDLQAAQSQETLHRYRETVLNASREVEQSLAAENWLIGREQALAATAKQTETSRALAIYAYRNGSVDILTLLDSYRSTLIARTALLDARLQLLNNRLDLYLALGGGV</sequence>
<protein>
    <submittedName>
        <fullName evidence="4">Transporter</fullName>
    </submittedName>
</protein>
<dbReference type="OrthoDB" id="9770517at2"/>
<evidence type="ECO:0000256" key="1">
    <source>
        <dbReference type="ARBA" id="ARBA00007613"/>
    </source>
</evidence>
<dbReference type="InterPro" id="IPR003423">
    <property type="entry name" value="OMP_efflux"/>
</dbReference>
<keyword evidence="2" id="KW-1134">Transmembrane beta strand</keyword>
<dbReference type="PANTHER" id="PTHR30203:SF21">
    <property type="entry name" value="OUTER MEMBRANE COMPONENT OF MULTIDRUG EFFLUX PUMP-RELATED"/>
    <property type="match status" value="1"/>
</dbReference>
<accession>A0A177NW90</accession>
<evidence type="ECO:0000256" key="3">
    <source>
        <dbReference type="SAM" id="Coils"/>
    </source>
</evidence>
<feature type="coiled-coil region" evidence="3">
    <location>
        <begin position="223"/>
        <end position="250"/>
    </location>
</feature>
<keyword evidence="5" id="KW-1185">Reference proteome</keyword>
<comment type="subcellular location">
    <subcellularLocation>
        <location evidence="2">Cell outer membrane</location>
        <topology evidence="2">Lipid-anchor</topology>
    </subcellularLocation>
</comment>
<dbReference type="Proteomes" id="UP000077628">
    <property type="component" value="Unassembled WGS sequence"/>
</dbReference>
<feature type="signal peptide" evidence="2">
    <location>
        <begin position="1"/>
        <end position="20"/>
    </location>
</feature>
<dbReference type="EMBL" id="LUUK01000089">
    <property type="protein sequence ID" value="OAI21904.1"/>
    <property type="molecule type" value="Genomic_DNA"/>
</dbReference>
<keyword evidence="2" id="KW-0564">Palmitate</keyword>